<name>A0A927N5A3_9ACTN</name>
<dbReference type="EMBL" id="JADBEM010000001">
    <property type="protein sequence ID" value="MBE1609222.1"/>
    <property type="molecule type" value="Genomic_DNA"/>
</dbReference>
<dbReference type="Gene3D" id="3.90.76.10">
    <property type="entry name" value="Dipeptide-binding Protein, Domain 1"/>
    <property type="match status" value="1"/>
</dbReference>
<dbReference type="GO" id="GO:0042597">
    <property type="term" value="C:periplasmic space"/>
    <property type="evidence" value="ECO:0007669"/>
    <property type="project" value="UniProtKB-ARBA"/>
</dbReference>
<dbReference type="Gene3D" id="3.10.105.10">
    <property type="entry name" value="Dipeptide-binding Protein, Domain 3"/>
    <property type="match status" value="1"/>
</dbReference>
<reference evidence="6" key="1">
    <citation type="submission" date="2020-10" db="EMBL/GenBank/DDBJ databases">
        <title>Sequencing the genomes of 1000 actinobacteria strains.</title>
        <authorList>
            <person name="Klenk H.-P."/>
        </authorList>
    </citation>
    <scope>NUCLEOTIDE SEQUENCE</scope>
    <source>
        <strain evidence="6">DSM 45354</strain>
    </source>
</reference>
<dbReference type="AlphaFoldDB" id="A0A927N5A3"/>
<dbReference type="GO" id="GO:0043190">
    <property type="term" value="C:ATP-binding cassette (ABC) transporter complex"/>
    <property type="evidence" value="ECO:0007669"/>
    <property type="project" value="InterPro"/>
</dbReference>
<evidence type="ECO:0000256" key="4">
    <source>
        <dbReference type="ARBA" id="ARBA00022729"/>
    </source>
</evidence>
<keyword evidence="3" id="KW-0813">Transport</keyword>
<dbReference type="Proteomes" id="UP000638648">
    <property type="component" value="Unassembled WGS sequence"/>
</dbReference>
<dbReference type="PIRSF" id="PIRSF002741">
    <property type="entry name" value="MppA"/>
    <property type="match status" value="1"/>
</dbReference>
<dbReference type="PROSITE" id="PS51318">
    <property type="entry name" value="TAT"/>
    <property type="match status" value="1"/>
</dbReference>
<evidence type="ECO:0000313" key="7">
    <source>
        <dbReference type="Proteomes" id="UP000638648"/>
    </source>
</evidence>
<evidence type="ECO:0000256" key="1">
    <source>
        <dbReference type="ARBA" id="ARBA00004196"/>
    </source>
</evidence>
<dbReference type="PROSITE" id="PS51257">
    <property type="entry name" value="PROKAR_LIPOPROTEIN"/>
    <property type="match status" value="1"/>
</dbReference>
<evidence type="ECO:0000256" key="2">
    <source>
        <dbReference type="ARBA" id="ARBA00005695"/>
    </source>
</evidence>
<dbReference type="Pfam" id="PF00496">
    <property type="entry name" value="SBP_bac_5"/>
    <property type="match status" value="1"/>
</dbReference>
<accession>A0A927N5A3</accession>
<comment type="subcellular location">
    <subcellularLocation>
        <location evidence="1">Cell envelope</location>
    </subcellularLocation>
</comment>
<dbReference type="InterPro" id="IPR006311">
    <property type="entry name" value="TAT_signal"/>
</dbReference>
<protein>
    <submittedName>
        <fullName evidence="6">ABC-type transport system substrate-binding protein</fullName>
    </submittedName>
</protein>
<comment type="similarity">
    <text evidence="2">Belongs to the bacterial solute-binding protein 5 family.</text>
</comment>
<dbReference type="SUPFAM" id="SSF53850">
    <property type="entry name" value="Periplasmic binding protein-like II"/>
    <property type="match status" value="1"/>
</dbReference>
<sequence length="586" mass="64460">MSTLSRRGFLAAGAGALTLAACGGESQPTQSGAGTKNALGVKLPAGAAPAGDQYYVQPFDSTGASYKALDFYESVYSRAPLADQFTIPLVRLNRDYSIVPGAATSWEQSADLTSWTFHLRKGIMWSDGKELTAADYVETLRYSAEPKHAWDFTWFWSGVIKDYKEAVAGEVPANSIGVKQGSDKYTLVIETEGPIAYVPSACLYTTPLSAAALDKYGSGSYNINPETCVTCGPYTLTKFDPTATIVLGPNKKYTGPFKPAIDTLVGKIYAGGDMLPRFQTGQIDQIGVTPLNLKVAAKNPRTKDLHLYKNPNDFQIWYTFFDTTKAPFNNVKVRQALAHCVDRDAIIKSLLEPLATPAYGYLTPGYPFAVEEPLKPHTNYDPQKAKALLAEAGFPDGRGFPEVTFNWWANAVSNTSSVVQALTENWNKTLGVNIRLQEIDKTTFYDRMNKKPTQLTMGFVPYGMDYFDASNMLSVYKSGGRHNWDNAEYDELLAKGAAESDTTKRQDIYTQAQVLLTQDAPAVFIFHLLYGYYYAPYIKGAALGKNADGYDGIQWPGFNSTSDSLQQLHVADNVDSWPRQKPTDLQ</sequence>
<dbReference type="GO" id="GO:0015833">
    <property type="term" value="P:peptide transport"/>
    <property type="evidence" value="ECO:0007669"/>
    <property type="project" value="TreeGrafter"/>
</dbReference>
<comment type="caution">
    <text evidence="6">The sequence shown here is derived from an EMBL/GenBank/DDBJ whole genome shotgun (WGS) entry which is preliminary data.</text>
</comment>
<dbReference type="PANTHER" id="PTHR30290">
    <property type="entry name" value="PERIPLASMIC BINDING COMPONENT OF ABC TRANSPORTER"/>
    <property type="match status" value="1"/>
</dbReference>
<dbReference type="PANTHER" id="PTHR30290:SF10">
    <property type="entry name" value="PERIPLASMIC OLIGOPEPTIDE-BINDING PROTEIN-RELATED"/>
    <property type="match status" value="1"/>
</dbReference>
<dbReference type="Gene3D" id="3.40.190.10">
    <property type="entry name" value="Periplasmic binding protein-like II"/>
    <property type="match status" value="1"/>
</dbReference>
<proteinExistence type="inferred from homology"/>
<keyword evidence="4" id="KW-0732">Signal</keyword>
<evidence type="ECO:0000259" key="5">
    <source>
        <dbReference type="Pfam" id="PF00496"/>
    </source>
</evidence>
<dbReference type="CDD" id="cd08504">
    <property type="entry name" value="PBP2_OppA"/>
    <property type="match status" value="1"/>
</dbReference>
<dbReference type="InterPro" id="IPR000914">
    <property type="entry name" value="SBP_5_dom"/>
</dbReference>
<feature type="domain" description="Solute-binding protein family 5" evidence="5">
    <location>
        <begin position="98"/>
        <end position="481"/>
    </location>
</feature>
<dbReference type="InterPro" id="IPR030678">
    <property type="entry name" value="Peptide/Ni-bd"/>
</dbReference>
<keyword evidence="7" id="KW-1185">Reference proteome</keyword>
<gene>
    <name evidence="6" type="ORF">HEB94_006070</name>
</gene>
<dbReference type="InterPro" id="IPR039424">
    <property type="entry name" value="SBP_5"/>
</dbReference>
<dbReference type="GO" id="GO:1904680">
    <property type="term" value="F:peptide transmembrane transporter activity"/>
    <property type="evidence" value="ECO:0007669"/>
    <property type="project" value="TreeGrafter"/>
</dbReference>
<evidence type="ECO:0000256" key="3">
    <source>
        <dbReference type="ARBA" id="ARBA00022448"/>
    </source>
</evidence>
<dbReference type="RefSeq" id="WP_192752834.1">
    <property type="nucleotide sequence ID" value="NZ_BAABJL010000142.1"/>
</dbReference>
<evidence type="ECO:0000313" key="6">
    <source>
        <dbReference type="EMBL" id="MBE1609222.1"/>
    </source>
</evidence>
<dbReference type="GO" id="GO:0030313">
    <property type="term" value="C:cell envelope"/>
    <property type="evidence" value="ECO:0007669"/>
    <property type="project" value="UniProtKB-SubCell"/>
</dbReference>
<organism evidence="6 7">
    <name type="scientific">Actinopolymorpha pittospori</name>
    <dbReference type="NCBI Taxonomy" id="648752"/>
    <lineage>
        <taxon>Bacteria</taxon>
        <taxon>Bacillati</taxon>
        <taxon>Actinomycetota</taxon>
        <taxon>Actinomycetes</taxon>
        <taxon>Propionibacteriales</taxon>
        <taxon>Actinopolymorphaceae</taxon>
        <taxon>Actinopolymorpha</taxon>
    </lineage>
</organism>